<dbReference type="PANTHER" id="PTHR40389:SF3">
    <property type="entry name" value="IGE-BINDING PROTEIN"/>
    <property type="match status" value="1"/>
</dbReference>
<proteinExistence type="predicted"/>
<keyword evidence="2" id="KW-1185">Reference proteome</keyword>
<evidence type="ECO:0000313" key="1">
    <source>
        <dbReference type="EMBL" id="RWS02331.1"/>
    </source>
</evidence>
<dbReference type="Pfam" id="PF00607">
    <property type="entry name" value="Gag_p24"/>
    <property type="match status" value="1"/>
</dbReference>
<reference evidence="1 2" key="1">
    <citation type="journal article" date="2018" name="Gigascience">
        <title>Genomes of trombidid mites reveal novel predicted allergens and laterally-transferred genes associated with secondary metabolism.</title>
        <authorList>
            <person name="Dong X."/>
            <person name="Chaisiri K."/>
            <person name="Xia D."/>
            <person name="Armstrong S.D."/>
            <person name="Fang Y."/>
            <person name="Donnelly M.J."/>
            <person name="Kadowaki T."/>
            <person name="McGarry J.W."/>
            <person name="Darby A.C."/>
            <person name="Makepeace B.L."/>
        </authorList>
    </citation>
    <scope>NUCLEOTIDE SEQUENCE [LARGE SCALE GENOMIC DNA]</scope>
    <source>
        <strain evidence="1">UoL-UT</strain>
    </source>
</reference>
<name>A0A443QH34_9ACAR</name>
<protein>
    <submittedName>
        <fullName evidence="1">Endogenous retrovirus group K member 5 Gag polyprotein-like isoform X1</fullName>
    </submittedName>
</protein>
<dbReference type="GO" id="GO:0016032">
    <property type="term" value="P:viral process"/>
    <property type="evidence" value="ECO:0007669"/>
    <property type="project" value="InterPro"/>
</dbReference>
<dbReference type="InterPro" id="IPR008919">
    <property type="entry name" value="Retrov_capsid_N"/>
</dbReference>
<dbReference type="Gene3D" id="1.10.375.10">
    <property type="entry name" value="Human Immunodeficiency Virus Type 1 Capsid Protein"/>
    <property type="match status" value="1"/>
</dbReference>
<gene>
    <name evidence="1" type="ORF">B4U80_15075</name>
</gene>
<dbReference type="VEuPathDB" id="VectorBase:LDEU014337"/>
<dbReference type="PANTHER" id="PTHR40389">
    <property type="entry name" value="ENDOGENOUS RETROVIRUS GROUP K MEMBER 24 GAG POLYPROTEIN-RELATED"/>
    <property type="match status" value="1"/>
</dbReference>
<dbReference type="AlphaFoldDB" id="A0A443QH34"/>
<dbReference type="EMBL" id="NCKV01056188">
    <property type="protein sequence ID" value="RWS02331.1"/>
    <property type="molecule type" value="Genomic_DNA"/>
</dbReference>
<sequence>MEVARRNAAAGFPQRDVNMLMGEGNYMTIQAQIQYDPGTIAQITSAALKAWRTIPGTGDLQGQLTKIG</sequence>
<evidence type="ECO:0000313" key="2">
    <source>
        <dbReference type="Proteomes" id="UP000288716"/>
    </source>
</evidence>
<dbReference type="Proteomes" id="UP000288716">
    <property type="component" value="Unassembled WGS sequence"/>
</dbReference>
<dbReference type="SUPFAM" id="SSF47943">
    <property type="entry name" value="Retrovirus capsid protein, N-terminal core domain"/>
    <property type="match status" value="1"/>
</dbReference>
<dbReference type="InterPro" id="IPR050195">
    <property type="entry name" value="Primate_lentivir_Gag_pol-like"/>
</dbReference>
<comment type="caution">
    <text evidence="1">The sequence shown here is derived from an EMBL/GenBank/DDBJ whole genome shotgun (WGS) entry which is preliminary data.</text>
</comment>
<organism evidence="1 2">
    <name type="scientific">Leptotrombidium deliense</name>
    <dbReference type="NCBI Taxonomy" id="299467"/>
    <lineage>
        <taxon>Eukaryota</taxon>
        <taxon>Metazoa</taxon>
        <taxon>Ecdysozoa</taxon>
        <taxon>Arthropoda</taxon>
        <taxon>Chelicerata</taxon>
        <taxon>Arachnida</taxon>
        <taxon>Acari</taxon>
        <taxon>Acariformes</taxon>
        <taxon>Trombidiformes</taxon>
        <taxon>Prostigmata</taxon>
        <taxon>Anystina</taxon>
        <taxon>Parasitengona</taxon>
        <taxon>Trombiculoidea</taxon>
        <taxon>Trombiculidae</taxon>
        <taxon>Leptotrombidium</taxon>
    </lineage>
</organism>
<accession>A0A443QH34</accession>